<dbReference type="InterPro" id="IPR053707">
    <property type="entry name" value="UPF0637_domain_sf"/>
</dbReference>
<dbReference type="PATRIC" id="fig|1415168.3.peg.597"/>
<evidence type="ECO:0000313" key="3">
    <source>
        <dbReference type="Proteomes" id="UP000028401"/>
    </source>
</evidence>
<dbReference type="Pfam" id="PF06335">
    <property type="entry name" value="DUF1054"/>
    <property type="match status" value="1"/>
</dbReference>
<comment type="similarity">
    <text evidence="1">Belongs to the UPF0637 family.</text>
</comment>
<dbReference type="EMBL" id="AZSI01000012">
    <property type="protein sequence ID" value="KEY63241.1"/>
    <property type="molecule type" value="Genomic_DNA"/>
</dbReference>
<dbReference type="InterPro" id="IPR009403">
    <property type="entry name" value="UPF0637"/>
</dbReference>
<dbReference type="HAMAP" id="MF_01851">
    <property type="entry name" value="UPF0637"/>
    <property type="match status" value="1"/>
</dbReference>
<dbReference type="RefSeq" id="WP_011835681.1">
    <property type="nucleotide sequence ID" value="NZ_AZSI01000012.1"/>
</dbReference>
<evidence type="ECO:0000256" key="1">
    <source>
        <dbReference type="HAMAP-Rule" id="MF_01851"/>
    </source>
</evidence>
<dbReference type="SMR" id="A0A084AD62"/>
<sequence>MFTQKSFEIFSIDGLEARMAEIRSEIQPVFSEIGQKLLTELSAKISNQEFYFHIAQHRRRTANAPENTWSAISTKARGYKMEAHFQLGIWEDYVFIYLSMIDQPKKQKEYAELLTNLSVEKMLTEDFIISKDHTKAEVFPLSAFSEAAERLGKVKKSELEIGRLWPKERFDGKEDSKILAEMLETIDQLLPIYQKLMEV</sequence>
<reference evidence="2 3" key="1">
    <citation type="submission" date="2014-06" db="EMBL/GenBank/DDBJ databases">
        <title>Draft genome sequence of the putrescine producing strain Lactococcus lactis subsp cremoris GE214.</title>
        <authorList>
            <person name="Ladero V."/>
            <person name="Linares D.M."/>
            <person name="del Rio B."/>
            <person name="Mayo B."/>
            <person name="Martin M.C."/>
            <person name="Fernandez M."/>
            <person name="Alvarez M.A."/>
        </authorList>
    </citation>
    <scope>NUCLEOTIDE SEQUENCE [LARGE SCALE GENOMIC DNA]</scope>
    <source>
        <strain evidence="2 3">GE214</strain>
    </source>
</reference>
<comment type="caution">
    <text evidence="2">The sequence shown here is derived from an EMBL/GenBank/DDBJ whole genome shotgun (WGS) entry which is preliminary data.</text>
</comment>
<dbReference type="AlphaFoldDB" id="A0A084AD62"/>
<accession>A0A084AD62</accession>
<proteinExistence type="inferred from homology"/>
<organism evidence="2 3">
    <name type="scientific">Lactococcus cremoris subsp. cremoris GE214</name>
    <dbReference type="NCBI Taxonomy" id="1415168"/>
    <lineage>
        <taxon>Bacteria</taxon>
        <taxon>Bacillati</taxon>
        <taxon>Bacillota</taxon>
        <taxon>Bacilli</taxon>
        <taxon>Lactobacillales</taxon>
        <taxon>Streptococcaceae</taxon>
        <taxon>Lactococcus</taxon>
        <taxon>Lactococcus cremoris subsp. cremoris</taxon>
    </lineage>
</organism>
<gene>
    <name evidence="2" type="ORF">U725_00564</name>
</gene>
<evidence type="ECO:0000313" key="2">
    <source>
        <dbReference type="EMBL" id="KEY63241.1"/>
    </source>
</evidence>
<dbReference type="SUPFAM" id="SSF142913">
    <property type="entry name" value="YktB/PF0168-like"/>
    <property type="match status" value="1"/>
</dbReference>
<dbReference type="Gene3D" id="3.30.930.20">
    <property type="entry name" value="Protein of unknown function DUF1054"/>
    <property type="match status" value="1"/>
</dbReference>
<name>A0A084AD62_LACLC</name>
<dbReference type="Proteomes" id="UP000028401">
    <property type="component" value="Unassembled WGS sequence"/>
</dbReference>
<protein>
    <recommendedName>
        <fullName evidence="1">UPF0637 protein U725_00564</fullName>
    </recommendedName>
</protein>
<dbReference type="PIRSF" id="PIRSF021332">
    <property type="entry name" value="DUF1054"/>
    <property type="match status" value="1"/>
</dbReference>